<dbReference type="AlphaFoldDB" id="C1A422"/>
<dbReference type="RefSeq" id="WP_012683294.1">
    <property type="nucleotide sequence ID" value="NC_012489.1"/>
</dbReference>
<dbReference type="HOGENOM" id="CLU_1319394_0_0_0"/>
<evidence type="ECO:0000313" key="2">
    <source>
        <dbReference type="EMBL" id="BAH38847.1"/>
    </source>
</evidence>
<dbReference type="OrthoDB" id="8457209at2"/>
<dbReference type="Proteomes" id="UP000002209">
    <property type="component" value="Chromosome"/>
</dbReference>
<organism evidence="2 3">
    <name type="scientific">Gemmatimonas aurantiaca (strain DSM 14586 / JCM 11422 / NBRC 100505 / T-27)</name>
    <dbReference type="NCBI Taxonomy" id="379066"/>
    <lineage>
        <taxon>Bacteria</taxon>
        <taxon>Pseudomonadati</taxon>
        <taxon>Gemmatimonadota</taxon>
        <taxon>Gemmatimonadia</taxon>
        <taxon>Gemmatimonadales</taxon>
        <taxon>Gemmatimonadaceae</taxon>
        <taxon>Gemmatimonas</taxon>
    </lineage>
</organism>
<gene>
    <name evidence="2" type="ordered locus">GAU_1805</name>
</gene>
<accession>C1A422</accession>
<sequence length="208" mass="22145">MTHNETTPPAAAEEPSAIAVLREADGMNLYASIDRGDGGEESTGYLCAVTDIVSLYDTLAARVAELEAERDRYKRRGDQHWETLRSIRHIAQTSGDLKRIAQWVTEAGTGYVDTVEATLAQMTDRALAAEQRVAAVERTITALRELDQPVFVAASKAAFEASTGKDASTANMDEVDQYVEVAAAVITAALAAAAPAATQQTNGDQSNG</sequence>
<proteinExistence type="predicted"/>
<feature type="coiled-coil region" evidence="1">
    <location>
        <begin position="112"/>
        <end position="146"/>
    </location>
</feature>
<evidence type="ECO:0000256" key="1">
    <source>
        <dbReference type="SAM" id="Coils"/>
    </source>
</evidence>
<protein>
    <submittedName>
        <fullName evidence="2">Uncharacterized protein</fullName>
    </submittedName>
</protein>
<dbReference type="STRING" id="379066.GAU_1805"/>
<dbReference type="KEGG" id="gau:GAU_1805"/>
<evidence type="ECO:0000313" key="3">
    <source>
        <dbReference type="Proteomes" id="UP000002209"/>
    </source>
</evidence>
<keyword evidence="3" id="KW-1185">Reference proteome</keyword>
<dbReference type="EMBL" id="AP009153">
    <property type="protein sequence ID" value="BAH38847.1"/>
    <property type="molecule type" value="Genomic_DNA"/>
</dbReference>
<reference evidence="3" key="1">
    <citation type="submission" date="2006-03" db="EMBL/GenBank/DDBJ databases">
        <title>Complete genome sequence of Gemmatimonas aurantiaca T-27 that represents a novel phylum Gemmatimonadetes.</title>
        <authorList>
            <person name="Takasaki K."/>
            <person name="Ichikawa N."/>
            <person name="Miura H."/>
            <person name="Matsushita S."/>
            <person name="Watanabe Y."/>
            <person name="Oguchi A."/>
            <person name="Ankai A."/>
            <person name="Yashiro I."/>
            <person name="Takahashi M."/>
            <person name="Terui Y."/>
            <person name="Fukui S."/>
            <person name="Yokoyama H."/>
            <person name="Tanikawa S."/>
            <person name="Hanada S."/>
            <person name="Kamagata Y."/>
            <person name="Fujita N."/>
        </authorList>
    </citation>
    <scope>NUCLEOTIDE SEQUENCE [LARGE SCALE GENOMIC DNA]</scope>
    <source>
        <strain evidence="3">T-27 / DSM 14586 / JCM 11422 / NBRC 100505</strain>
    </source>
</reference>
<keyword evidence="1" id="KW-0175">Coiled coil</keyword>
<name>C1A422_GEMAT</name>